<dbReference type="EMBL" id="JAGQLN010000024">
    <property type="protein sequence ID" value="MCA9377196.1"/>
    <property type="molecule type" value="Genomic_DNA"/>
</dbReference>
<feature type="transmembrane region" description="Helical" evidence="1">
    <location>
        <begin position="12"/>
        <end position="35"/>
    </location>
</feature>
<feature type="transmembrane region" description="Helical" evidence="1">
    <location>
        <begin position="142"/>
        <end position="162"/>
    </location>
</feature>
<evidence type="ECO:0000256" key="1">
    <source>
        <dbReference type="SAM" id="Phobius"/>
    </source>
</evidence>
<feature type="transmembrane region" description="Helical" evidence="1">
    <location>
        <begin position="98"/>
        <end position="116"/>
    </location>
</feature>
<organism evidence="2 3">
    <name type="scientific">Candidatus Dojkabacteria bacterium</name>
    <dbReference type="NCBI Taxonomy" id="2099670"/>
    <lineage>
        <taxon>Bacteria</taxon>
        <taxon>Candidatus Dojkabacteria</taxon>
    </lineage>
</organism>
<proteinExistence type="predicted"/>
<feature type="transmembrane region" description="Helical" evidence="1">
    <location>
        <begin position="41"/>
        <end position="59"/>
    </location>
</feature>
<sequence length="195" mass="21012">MTGIKRQIKVPSLWGTLLFMIYVLLFLGSILYAHFSSGDQFIMPVLLMLIPLLLGFYYMRNCDVPPISFDHILLVIFYTIIGSILVGSLRFGFDIDPVIASSVVTLLSLILIKHIFRTSSSADTYSAAIFCGSFIGMSSENVISSGFVLLMASIISGLVLGISERSFVGIGGKLGTAAFIGISTASVISSYLSLS</sequence>
<keyword evidence="1" id="KW-1133">Transmembrane helix</keyword>
<comment type="caution">
    <text evidence="2">The sequence shown here is derived from an EMBL/GenBank/DDBJ whole genome shotgun (WGS) entry which is preliminary data.</text>
</comment>
<protein>
    <submittedName>
        <fullName evidence="2">Uncharacterized protein</fullName>
    </submittedName>
</protein>
<name>A0A955I3K0_9BACT</name>
<reference evidence="2" key="2">
    <citation type="journal article" date="2021" name="Microbiome">
        <title>Successional dynamics and alternative stable states in a saline activated sludge microbial community over 9 years.</title>
        <authorList>
            <person name="Wang Y."/>
            <person name="Ye J."/>
            <person name="Ju F."/>
            <person name="Liu L."/>
            <person name="Boyd J.A."/>
            <person name="Deng Y."/>
            <person name="Parks D.H."/>
            <person name="Jiang X."/>
            <person name="Yin X."/>
            <person name="Woodcroft B.J."/>
            <person name="Tyson G.W."/>
            <person name="Hugenholtz P."/>
            <person name="Polz M.F."/>
            <person name="Zhang T."/>
        </authorList>
    </citation>
    <scope>NUCLEOTIDE SEQUENCE</scope>
    <source>
        <strain evidence="2">HKST-UBA17</strain>
    </source>
</reference>
<evidence type="ECO:0000313" key="2">
    <source>
        <dbReference type="EMBL" id="MCA9377196.1"/>
    </source>
</evidence>
<gene>
    <name evidence="2" type="ORF">KC685_04745</name>
</gene>
<dbReference type="AlphaFoldDB" id="A0A955I3K0"/>
<reference evidence="2" key="1">
    <citation type="submission" date="2020-04" db="EMBL/GenBank/DDBJ databases">
        <authorList>
            <person name="Zhang T."/>
        </authorList>
    </citation>
    <scope>NUCLEOTIDE SEQUENCE</scope>
    <source>
        <strain evidence="2">HKST-UBA17</strain>
    </source>
</reference>
<keyword evidence="1" id="KW-0812">Transmembrane</keyword>
<keyword evidence="1" id="KW-0472">Membrane</keyword>
<feature type="transmembrane region" description="Helical" evidence="1">
    <location>
        <begin position="174"/>
        <end position="194"/>
    </location>
</feature>
<dbReference type="Proteomes" id="UP000741282">
    <property type="component" value="Unassembled WGS sequence"/>
</dbReference>
<feature type="transmembrane region" description="Helical" evidence="1">
    <location>
        <begin position="71"/>
        <end position="92"/>
    </location>
</feature>
<accession>A0A955I3K0</accession>
<evidence type="ECO:0000313" key="3">
    <source>
        <dbReference type="Proteomes" id="UP000741282"/>
    </source>
</evidence>